<dbReference type="GO" id="GO:0005576">
    <property type="term" value="C:extracellular region"/>
    <property type="evidence" value="ECO:0007669"/>
    <property type="project" value="UniProtKB-SubCell"/>
</dbReference>
<proteinExistence type="inferred from homology"/>
<keyword evidence="3" id="KW-0964">Secreted</keyword>
<name>A0A8J2K7D3_9HEXA</name>
<sequence>MMLAANITFIFMLMEISTNLVVSQFSNGYRNWFFAPRNVPLYPLCLPDGSHCLRMTDCCSSHCNFDLEQDRIRCTPSPCGCPQPPWSPEPIDENCLPYARMCYFDHECCSGYCLRSGGYHGGGRRCFWPPCTTPCWRSDLLGHIK</sequence>
<feature type="chain" id="PRO_5035286784" description="WAP domain-containing protein" evidence="8">
    <location>
        <begin position="24"/>
        <end position="145"/>
    </location>
</feature>
<dbReference type="GO" id="GO:0090729">
    <property type="term" value="F:toxin activity"/>
    <property type="evidence" value="ECO:0007669"/>
    <property type="project" value="UniProtKB-KW"/>
</dbReference>
<feature type="signal peptide" evidence="8">
    <location>
        <begin position="1"/>
        <end position="23"/>
    </location>
</feature>
<dbReference type="InterPro" id="IPR012632">
    <property type="entry name" value="Scorpion_calcine"/>
</dbReference>
<evidence type="ECO:0000313" key="9">
    <source>
        <dbReference type="EMBL" id="CAG7734558.1"/>
    </source>
</evidence>
<dbReference type="GO" id="GO:0019855">
    <property type="term" value="F:calcium channel inhibitor activity"/>
    <property type="evidence" value="ECO:0007669"/>
    <property type="project" value="InterPro"/>
</dbReference>
<keyword evidence="5" id="KW-0108">Calcium channel impairing toxin</keyword>
<evidence type="ECO:0000256" key="1">
    <source>
        <dbReference type="ARBA" id="ARBA00004613"/>
    </source>
</evidence>
<gene>
    <name evidence="9" type="ORF">AFUS01_LOCUS22941</name>
</gene>
<reference evidence="9" key="1">
    <citation type="submission" date="2021-06" db="EMBL/GenBank/DDBJ databases">
        <authorList>
            <person name="Hodson N. C."/>
            <person name="Mongue J. A."/>
            <person name="Jaron S. K."/>
        </authorList>
    </citation>
    <scope>NUCLEOTIDE SEQUENCE</scope>
</reference>
<evidence type="ECO:0000256" key="5">
    <source>
        <dbReference type="ARBA" id="ARBA00022831"/>
    </source>
</evidence>
<protein>
    <recommendedName>
        <fullName evidence="11">WAP domain-containing protein</fullName>
    </recommendedName>
</protein>
<keyword evidence="7" id="KW-1219">Ryanodine-sensitive calcium-release channel impairing toxin</keyword>
<dbReference type="EMBL" id="CAJVCH010271548">
    <property type="protein sequence ID" value="CAG7734558.1"/>
    <property type="molecule type" value="Genomic_DNA"/>
</dbReference>
<dbReference type="Proteomes" id="UP000708208">
    <property type="component" value="Unassembled WGS sequence"/>
</dbReference>
<accession>A0A8J2K7D3</accession>
<evidence type="ECO:0000256" key="7">
    <source>
        <dbReference type="ARBA" id="ARBA00023297"/>
    </source>
</evidence>
<organism evidence="9 10">
    <name type="scientific">Allacma fusca</name>
    <dbReference type="NCBI Taxonomy" id="39272"/>
    <lineage>
        <taxon>Eukaryota</taxon>
        <taxon>Metazoa</taxon>
        <taxon>Ecdysozoa</taxon>
        <taxon>Arthropoda</taxon>
        <taxon>Hexapoda</taxon>
        <taxon>Collembola</taxon>
        <taxon>Symphypleona</taxon>
        <taxon>Sminthuridae</taxon>
        <taxon>Allacma</taxon>
    </lineage>
</organism>
<keyword evidence="7" id="KW-0872">Ion channel impairing toxin</keyword>
<evidence type="ECO:0000256" key="4">
    <source>
        <dbReference type="ARBA" id="ARBA00022656"/>
    </source>
</evidence>
<evidence type="ECO:0008006" key="11">
    <source>
        <dbReference type="Google" id="ProtNLM"/>
    </source>
</evidence>
<dbReference type="PROSITE" id="PS60028">
    <property type="entry name" value="SCORPION_CALCINE"/>
    <property type="match status" value="1"/>
</dbReference>
<evidence type="ECO:0000313" key="10">
    <source>
        <dbReference type="Proteomes" id="UP000708208"/>
    </source>
</evidence>
<comment type="subcellular location">
    <subcellularLocation>
        <location evidence="1">Secreted</location>
    </subcellularLocation>
</comment>
<keyword evidence="10" id="KW-1185">Reference proteome</keyword>
<evidence type="ECO:0000256" key="2">
    <source>
        <dbReference type="ARBA" id="ARBA00008992"/>
    </source>
</evidence>
<comment type="similarity">
    <text evidence="2">Belongs to the scorpion calcin family.</text>
</comment>
<keyword evidence="8" id="KW-0732">Signal</keyword>
<comment type="caution">
    <text evidence="9">The sequence shown here is derived from an EMBL/GenBank/DDBJ whole genome shotgun (WGS) entry which is preliminary data.</text>
</comment>
<evidence type="ECO:0000256" key="3">
    <source>
        <dbReference type="ARBA" id="ARBA00022525"/>
    </source>
</evidence>
<dbReference type="AlphaFoldDB" id="A0A8J2K7D3"/>
<evidence type="ECO:0000256" key="8">
    <source>
        <dbReference type="SAM" id="SignalP"/>
    </source>
</evidence>
<keyword evidence="6" id="KW-1015">Disulfide bond</keyword>
<keyword evidence="4" id="KW-0800">Toxin</keyword>
<evidence type="ECO:0000256" key="6">
    <source>
        <dbReference type="ARBA" id="ARBA00023157"/>
    </source>
</evidence>